<comment type="similarity">
    <text evidence="1 2">Belongs to the Dps family.</text>
</comment>
<dbReference type="PANTHER" id="PTHR42932">
    <property type="entry name" value="GENERAL STRESS PROTEIN 20U"/>
    <property type="match status" value="1"/>
</dbReference>
<dbReference type="PRINTS" id="PR01346">
    <property type="entry name" value="HELNAPAPROT"/>
</dbReference>
<gene>
    <name evidence="4" type="primary">mrgA</name>
    <name evidence="4" type="ORF">HMPREF9220_0664</name>
</gene>
<evidence type="ECO:0000256" key="1">
    <source>
        <dbReference type="ARBA" id="ARBA00009497"/>
    </source>
</evidence>
<dbReference type="InterPro" id="IPR012347">
    <property type="entry name" value="Ferritin-like"/>
</dbReference>
<dbReference type="Pfam" id="PF00210">
    <property type="entry name" value="Ferritin"/>
    <property type="match status" value="1"/>
</dbReference>
<accession>E4L955</accession>
<evidence type="ECO:0000313" key="4">
    <source>
        <dbReference type="EMBL" id="EFR42673.1"/>
    </source>
</evidence>
<name>E4L955_9FIRM</name>
<dbReference type="CDD" id="cd01043">
    <property type="entry name" value="DPS"/>
    <property type="match status" value="1"/>
</dbReference>
<dbReference type="InterPro" id="IPR008331">
    <property type="entry name" value="Ferritin_DPS_dom"/>
</dbReference>
<dbReference type="AlphaFoldDB" id="E4L955"/>
<sequence>MLQKELNQLLSDFYVMYHKLQNYHWYIKGYHFYDDHEQLEKYYDEMAENADVVAELMMQIEVHPEATMKGWLALTRIEEPTNEEISSEDAYTQVLKDYKYLLEEIISVKRAAEKVECDLVANTMDDFIGQFSKNIWMLRQVVKQ</sequence>
<keyword evidence="4" id="KW-0238">DNA-binding</keyword>
<evidence type="ECO:0000259" key="3">
    <source>
        <dbReference type="Pfam" id="PF00210"/>
    </source>
</evidence>
<dbReference type="InterPro" id="IPR002177">
    <property type="entry name" value="DPS_DNA-bd"/>
</dbReference>
<evidence type="ECO:0000313" key="5">
    <source>
        <dbReference type="Proteomes" id="UP000004594"/>
    </source>
</evidence>
<feature type="domain" description="Ferritin/DPS" evidence="3">
    <location>
        <begin position="4"/>
        <end position="143"/>
    </location>
</feature>
<reference evidence="4 5" key="1">
    <citation type="submission" date="2010-11" db="EMBL/GenBank/DDBJ databases">
        <authorList>
            <person name="Durkin A.S."/>
            <person name="Madupu R."/>
            <person name="Torralba M."/>
            <person name="Gillis M."/>
            <person name="Methe B."/>
            <person name="Sutton G."/>
            <person name="Nelson K.E."/>
        </authorList>
    </citation>
    <scope>NUCLEOTIDE SEQUENCE [LARGE SCALE GENOMIC DNA]</scope>
    <source>
        <strain evidence="4 5">UPII 345-E</strain>
    </source>
</reference>
<dbReference type="OrthoDB" id="9797023at2"/>
<dbReference type="Gene3D" id="1.20.1260.10">
    <property type="match status" value="1"/>
</dbReference>
<proteinExistence type="inferred from homology"/>
<dbReference type="RefSeq" id="WP_007554692.1">
    <property type="nucleotide sequence ID" value="NZ_AENT01000021.1"/>
</dbReference>
<dbReference type="EMBL" id="AENT01000021">
    <property type="protein sequence ID" value="EFR42673.1"/>
    <property type="molecule type" value="Genomic_DNA"/>
</dbReference>
<dbReference type="GO" id="GO:0003677">
    <property type="term" value="F:DNA binding"/>
    <property type="evidence" value="ECO:0007669"/>
    <property type="project" value="UniProtKB-KW"/>
</dbReference>
<organism evidence="4 5">
    <name type="scientific">Dialister micraerophilus UPII 345-E</name>
    <dbReference type="NCBI Taxonomy" id="910314"/>
    <lineage>
        <taxon>Bacteria</taxon>
        <taxon>Bacillati</taxon>
        <taxon>Bacillota</taxon>
        <taxon>Negativicutes</taxon>
        <taxon>Veillonellales</taxon>
        <taxon>Veillonellaceae</taxon>
        <taxon>Dialister</taxon>
    </lineage>
</organism>
<dbReference type="Proteomes" id="UP000004594">
    <property type="component" value="Unassembled WGS sequence"/>
</dbReference>
<comment type="caution">
    <text evidence="4">The sequence shown here is derived from an EMBL/GenBank/DDBJ whole genome shotgun (WGS) entry which is preliminary data.</text>
</comment>
<dbReference type="PANTHER" id="PTHR42932:SF1">
    <property type="entry name" value="GENERAL STRESS PROTEIN 20U"/>
    <property type="match status" value="1"/>
</dbReference>
<protein>
    <submittedName>
        <fullName evidence="4">Metalloregulation DNA-binding stress protein</fullName>
    </submittedName>
</protein>
<dbReference type="eggNOG" id="COG0783">
    <property type="taxonomic scope" value="Bacteria"/>
</dbReference>
<evidence type="ECO:0000256" key="2">
    <source>
        <dbReference type="RuleBase" id="RU003875"/>
    </source>
</evidence>
<dbReference type="PIRSF" id="PIRSF005900">
    <property type="entry name" value="Dps"/>
    <property type="match status" value="1"/>
</dbReference>
<dbReference type="InterPro" id="IPR009078">
    <property type="entry name" value="Ferritin-like_SF"/>
</dbReference>
<dbReference type="SUPFAM" id="SSF47240">
    <property type="entry name" value="Ferritin-like"/>
    <property type="match status" value="1"/>
</dbReference>
<dbReference type="GO" id="GO:0008199">
    <property type="term" value="F:ferric iron binding"/>
    <property type="evidence" value="ECO:0007669"/>
    <property type="project" value="InterPro"/>
</dbReference>